<sequence>MSNGYAASGCITESKFSALPESVAVTLHETGSILSQGKQRLSQDATPPTGLYFGLQKAGTPLKSFTFLIPSDEVIPPYAPRAPGRDGFFKYFYRSIQPQAP</sequence>
<proteinExistence type="predicted"/>
<dbReference type="EMBL" id="BMFP01000004">
    <property type="protein sequence ID" value="GGG17664.1"/>
    <property type="molecule type" value="Genomic_DNA"/>
</dbReference>
<gene>
    <name evidence="1" type="ORF">GCM10011323_22400</name>
</gene>
<accession>A0ABQ1W7I9</accession>
<organism evidence="1 2">
    <name type="scientific">Pontibacter amylolyticus</name>
    <dbReference type="NCBI Taxonomy" id="1424080"/>
    <lineage>
        <taxon>Bacteria</taxon>
        <taxon>Pseudomonadati</taxon>
        <taxon>Bacteroidota</taxon>
        <taxon>Cytophagia</taxon>
        <taxon>Cytophagales</taxon>
        <taxon>Hymenobacteraceae</taxon>
        <taxon>Pontibacter</taxon>
    </lineage>
</organism>
<name>A0ABQ1W7I9_9BACT</name>
<dbReference type="Proteomes" id="UP000634043">
    <property type="component" value="Unassembled WGS sequence"/>
</dbReference>
<evidence type="ECO:0000313" key="2">
    <source>
        <dbReference type="Proteomes" id="UP000634043"/>
    </source>
</evidence>
<evidence type="ECO:0000313" key="1">
    <source>
        <dbReference type="EMBL" id="GGG17664.1"/>
    </source>
</evidence>
<comment type="caution">
    <text evidence="1">The sequence shown here is derived from an EMBL/GenBank/DDBJ whole genome shotgun (WGS) entry which is preliminary data.</text>
</comment>
<keyword evidence="2" id="KW-1185">Reference proteome</keyword>
<reference evidence="2" key="1">
    <citation type="journal article" date="2019" name="Int. J. Syst. Evol. Microbiol.">
        <title>The Global Catalogue of Microorganisms (GCM) 10K type strain sequencing project: providing services to taxonomists for standard genome sequencing and annotation.</title>
        <authorList>
            <consortium name="The Broad Institute Genomics Platform"/>
            <consortium name="The Broad Institute Genome Sequencing Center for Infectious Disease"/>
            <person name="Wu L."/>
            <person name="Ma J."/>
        </authorList>
    </citation>
    <scope>NUCLEOTIDE SEQUENCE [LARGE SCALE GENOMIC DNA]</scope>
    <source>
        <strain evidence="2">CGMCC 1.12749</strain>
    </source>
</reference>
<protein>
    <submittedName>
        <fullName evidence="1">Uncharacterized protein</fullName>
    </submittedName>
</protein>